<reference evidence="4 5" key="1">
    <citation type="submission" date="2017-09" db="EMBL/GenBank/DDBJ databases">
        <title>Depth-based differentiation of microbial function through sediment-hosted aquifers and enrichment of novel symbionts in the deep terrestrial subsurface.</title>
        <authorList>
            <person name="Probst A.J."/>
            <person name="Ladd B."/>
            <person name="Jarett J.K."/>
            <person name="Geller-Mcgrath D.E."/>
            <person name="Sieber C.M."/>
            <person name="Emerson J.B."/>
            <person name="Anantharaman K."/>
            <person name="Thomas B.C."/>
            <person name="Malmstrom R."/>
            <person name="Stieglmeier M."/>
            <person name="Klingl A."/>
            <person name="Woyke T."/>
            <person name="Ryan C.M."/>
            <person name="Banfield J.F."/>
        </authorList>
    </citation>
    <scope>NUCLEOTIDE SEQUENCE [LARGE SCALE GENOMIC DNA]</scope>
    <source>
        <strain evidence="4">CG08_land_8_20_14_0_20_45_16</strain>
    </source>
</reference>
<name>A0A2H0XV28_UNCSA</name>
<evidence type="ECO:0000256" key="2">
    <source>
        <dbReference type="ARBA" id="ARBA00022729"/>
    </source>
</evidence>
<dbReference type="InterPro" id="IPR011330">
    <property type="entry name" value="Glyco_hydro/deAcase_b/a-brl"/>
</dbReference>
<feature type="domain" description="NodB homology" evidence="3">
    <location>
        <begin position="100"/>
        <end position="288"/>
    </location>
</feature>
<keyword evidence="2" id="KW-0732">Signal</keyword>
<dbReference type="EMBL" id="PEYM01000116">
    <property type="protein sequence ID" value="PIS28804.1"/>
    <property type="molecule type" value="Genomic_DNA"/>
</dbReference>
<gene>
    <name evidence="4" type="ORF">COT42_07015</name>
</gene>
<dbReference type="PANTHER" id="PTHR34216:SF3">
    <property type="entry name" value="POLY-BETA-1,6-N-ACETYL-D-GLUCOSAMINE N-DEACETYLASE"/>
    <property type="match status" value="1"/>
</dbReference>
<dbReference type="InterPro" id="IPR002509">
    <property type="entry name" value="NODB_dom"/>
</dbReference>
<dbReference type="PROSITE" id="PS51677">
    <property type="entry name" value="NODB"/>
    <property type="match status" value="1"/>
</dbReference>
<dbReference type="Proteomes" id="UP000231343">
    <property type="component" value="Unassembled WGS sequence"/>
</dbReference>
<dbReference type="GO" id="GO:0005975">
    <property type="term" value="P:carbohydrate metabolic process"/>
    <property type="evidence" value="ECO:0007669"/>
    <property type="project" value="InterPro"/>
</dbReference>
<dbReference type="GO" id="GO:0016810">
    <property type="term" value="F:hydrolase activity, acting on carbon-nitrogen (but not peptide) bonds"/>
    <property type="evidence" value="ECO:0007669"/>
    <property type="project" value="InterPro"/>
</dbReference>
<protein>
    <recommendedName>
        <fullName evidence="3">NodB homology domain-containing protein</fullName>
    </recommendedName>
</protein>
<dbReference type="SUPFAM" id="SSF88713">
    <property type="entry name" value="Glycoside hydrolase/deacetylase"/>
    <property type="match status" value="1"/>
</dbReference>
<dbReference type="GO" id="GO:0005576">
    <property type="term" value="C:extracellular region"/>
    <property type="evidence" value="ECO:0007669"/>
    <property type="project" value="UniProtKB-SubCell"/>
</dbReference>
<evidence type="ECO:0000313" key="4">
    <source>
        <dbReference type="EMBL" id="PIS28804.1"/>
    </source>
</evidence>
<evidence type="ECO:0000313" key="5">
    <source>
        <dbReference type="Proteomes" id="UP000231343"/>
    </source>
</evidence>
<dbReference type="AlphaFoldDB" id="A0A2H0XV28"/>
<proteinExistence type="predicted"/>
<dbReference type="InterPro" id="IPR051398">
    <property type="entry name" value="Polysacch_Deacetylase"/>
</dbReference>
<comment type="caution">
    <text evidence="4">The sequence shown here is derived from an EMBL/GenBank/DDBJ whole genome shotgun (WGS) entry which is preliminary data.</text>
</comment>
<organism evidence="4 5">
    <name type="scientific">Candidatus Saganbacteria bacterium CG08_land_8_20_14_0_20_45_16</name>
    <dbReference type="NCBI Taxonomy" id="2014293"/>
    <lineage>
        <taxon>Bacteria</taxon>
        <taxon>Bacillati</taxon>
        <taxon>Saganbacteria</taxon>
    </lineage>
</organism>
<accession>A0A2H0XV28</accession>
<dbReference type="PANTHER" id="PTHR34216">
    <property type="match status" value="1"/>
</dbReference>
<comment type="subcellular location">
    <subcellularLocation>
        <location evidence="1">Secreted</location>
    </subcellularLocation>
</comment>
<evidence type="ECO:0000256" key="1">
    <source>
        <dbReference type="ARBA" id="ARBA00004613"/>
    </source>
</evidence>
<dbReference type="Gene3D" id="3.20.20.370">
    <property type="entry name" value="Glycoside hydrolase/deacetylase"/>
    <property type="match status" value="1"/>
</dbReference>
<dbReference type="Pfam" id="PF01522">
    <property type="entry name" value="Polysacc_deac_1"/>
    <property type="match status" value="1"/>
</dbReference>
<evidence type="ECO:0000259" key="3">
    <source>
        <dbReference type="PROSITE" id="PS51677"/>
    </source>
</evidence>
<sequence length="288" mass="33234">MKWWRLGSLFLFLLVAFFLFKFVNQPGSKPAEKFAYTQKSYSSKRFPVLEYHLISRPEGRWTRTPENFRADLEWLYQNNYYPMNLKDILTGFQGLSAGKTPVVMTFDDSSSSQFRYLADGRVDPDCAVGVIKAFHDKHPFDWPMRATFFIVIGTNNPDRNIFGQKELAEKKLKQLTAWGMEVASHTYWHDRLSKVSPEFARYSLAKSVKVLSDLSGQKIVSLATPMGLYPSDESVFKGEYQKISYDLKLVCEVAGGLQVAPNSPKFNPYHINRIQTISSEWRKFFGRD</sequence>